<dbReference type="InterPro" id="IPR011040">
    <property type="entry name" value="Sialidase"/>
</dbReference>
<dbReference type="RefSeq" id="WP_068768960.1">
    <property type="nucleotide sequence ID" value="NZ_CP109796.1"/>
</dbReference>
<dbReference type="EMBL" id="LRRQ01000031">
    <property type="protein sequence ID" value="OAM91305.1"/>
    <property type="molecule type" value="Genomic_DNA"/>
</dbReference>
<feature type="chain" id="PRO_5008089290" description="Sialidase domain-containing protein" evidence="1">
    <location>
        <begin position="26"/>
        <end position="404"/>
    </location>
</feature>
<evidence type="ECO:0000259" key="2">
    <source>
        <dbReference type="Pfam" id="PF13088"/>
    </source>
</evidence>
<dbReference type="Proteomes" id="UP000078486">
    <property type="component" value="Unassembled WGS sequence"/>
</dbReference>
<proteinExistence type="predicted"/>
<feature type="domain" description="Sialidase" evidence="2">
    <location>
        <begin position="91"/>
        <end position="351"/>
    </location>
</feature>
<dbReference type="InterPro" id="IPR036278">
    <property type="entry name" value="Sialidase_sf"/>
</dbReference>
<gene>
    <name evidence="3" type="ORF">AW736_04020</name>
</gene>
<dbReference type="Pfam" id="PF13088">
    <property type="entry name" value="BNR_2"/>
    <property type="match status" value="1"/>
</dbReference>
<sequence length="404" mass="43920">MNTRFGFIRLQSMLLATILSPVILAVPRDGADKAPGALFSHEELRARLAYSVVSARSKDSPGSVSASLAELQDGSIFIVWHKFRPGGRHATDFGLADIACKTSRDGGKTWTGERILFEPAPGDINIQAPAVCALPNGDLLIAALRAHAKNSTSMCLFRSRDGGLTWEDKGTIWERSSGQWLQGGTPGIVRLSTGRLVLPFHFGKGDQGSQSNQNAVGCYLSDDDGLSWRRASGDITLPMRGAMEASVCEMANGRLLVSLRTQLGSPFLAESADGGETWSKTWSSGLTGPESSTCLRRIPGTQTLILVWNDCEYYEPRPMHSHFGQRSPLTLAISQDNGRTWRRVGDIESNPACAFTNLNCIFTRAGDAVITYSTWSPPFDRVNMTRADQCAVVIPKAFFSELTD</sequence>
<reference evidence="3 4" key="1">
    <citation type="submission" date="2016-01" db="EMBL/GenBank/DDBJ databases">
        <title>High potential of lignocellulose degradation of a new Verrucomicrobia species.</title>
        <authorList>
            <person name="Wang Y."/>
            <person name="Shi Y."/>
            <person name="Qiu Z."/>
            <person name="Liu S."/>
            <person name="Yang H."/>
        </authorList>
    </citation>
    <scope>NUCLEOTIDE SEQUENCE [LARGE SCALE GENOMIC DNA]</scope>
    <source>
        <strain evidence="3 4">TSB47</strain>
    </source>
</reference>
<dbReference type="SUPFAM" id="SSF50939">
    <property type="entry name" value="Sialidases"/>
    <property type="match status" value="1"/>
</dbReference>
<evidence type="ECO:0000313" key="4">
    <source>
        <dbReference type="Proteomes" id="UP000078486"/>
    </source>
</evidence>
<dbReference type="PANTHER" id="PTHR43752">
    <property type="entry name" value="BNR/ASP-BOX REPEAT FAMILY PROTEIN"/>
    <property type="match status" value="1"/>
</dbReference>
<dbReference type="Gene3D" id="2.120.10.10">
    <property type="match status" value="1"/>
</dbReference>
<protein>
    <recommendedName>
        <fullName evidence="2">Sialidase domain-containing protein</fullName>
    </recommendedName>
</protein>
<organism evidence="3 4">
    <name type="scientific">Termitidicoccus mucosus</name>
    <dbReference type="NCBI Taxonomy" id="1184151"/>
    <lineage>
        <taxon>Bacteria</taxon>
        <taxon>Pseudomonadati</taxon>
        <taxon>Verrucomicrobiota</taxon>
        <taxon>Opitutia</taxon>
        <taxon>Opitutales</taxon>
        <taxon>Opitutaceae</taxon>
        <taxon>Termitidicoccus</taxon>
    </lineage>
</organism>
<comment type="caution">
    <text evidence="3">The sequence shown here is derived from an EMBL/GenBank/DDBJ whole genome shotgun (WGS) entry which is preliminary data.</text>
</comment>
<dbReference type="AlphaFoldDB" id="A0A178IPY0"/>
<dbReference type="CDD" id="cd15482">
    <property type="entry name" value="Sialidase_non-viral"/>
    <property type="match status" value="1"/>
</dbReference>
<evidence type="ECO:0000256" key="1">
    <source>
        <dbReference type="SAM" id="SignalP"/>
    </source>
</evidence>
<dbReference type="PANTHER" id="PTHR43752:SF2">
    <property type="entry name" value="BNR_ASP-BOX REPEAT FAMILY PROTEIN"/>
    <property type="match status" value="1"/>
</dbReference>
<keyword evidence="4" id="KW-1185">Reference proteome</keyword>
<name>A0A178IPY0_9BACT</name>
<accession>A0A178IPY0</accession>
<evidence type="ECO:0000313" key="3">
    <source>
        <dbReference type="EMBL" id="OAM91305.1"/>
    </source>
</evidence>
<keyword evidence="1" id="KW-0732">Signal</keyword>
<feature type="signal peptide" evidence="1">
    <location>
        <begin position="1"/>
        <end position="25"/>
    </location>
</feature>
<dbReference type="STRING" id="1184151.AW736_04020"/>